<dbReference type="PANTHER" id="PTHR16305">
    <property type="entry name" value="TESTICULAR SOLUBLE ADENYLYL CYCLASE"/>
    <property type="match status" value="1"/>
</dbReference>
<dbReference type="GO" id="GO:0005737">
    <property type="term" value="C:cytoplasm"/>
    <property type="evidence" value="ECO:0007669"/>
    <property type="project" value="TreeGrafter"/>
</dbReference>
<dbReference type="SUPFAM" id="SSF46894">
    <property type="entry name" value="C-terminal effector domain of the bipartite response regulators"/>
    <property type="match status" value="1"/>
</dbReference>
<protein>
    <submittedName>
        <fullName evidence="5">AAA ATPase-like protein</fullName>
    </submittedName>
</protein>
<accession>A0A561WBG2</accession>
<dbReference type="SMART" id="SM00421">
    <property type="entry name" value="HTH_LUXR"/>
    <property type="match status" value="1"/>
</dbReference>
<dbReference type="InterPro" id="IPR016032">
    <property type="entry name" value="Sig_transdc_resp-reg_C-effctor"/>
</dbReference>
<dbReference type="GO" id="GO:0004016">
    <property type="term" value="F:adenylate cyclase activity"/>
    <property type="evidence" value="ECO:0007669"/>
    <property type="project" value="TreeGrafter"/>
</dbReference>
<dbReference type="EMBL" id="VIWY01000003">
    <property type="protein sequence ID" value="TWG21202.1"/>
    <property type="molecule type" value="Genomic_DNA"/>
</dbReference>
<feature type="compositionally biased region" description="Basic and acidic residues" evidence="3">
    <location>
        <begin position="839"/>
        <end position="850"/>
    </location>
</feature>
<keyword evidence="2" id="KW-0067">ATP-binding</keyword>
<dbReference type="PANTHER" id="PTHR16305:SF28">
    <property type="entry name" value="GUANYLATE CYCLASE DOMAIN-CONTAINING PROTEIN"/>
    <property type="match status" value="1"/>
</dbReference>
<dbReference type="Gene3D" id="1.10.10.10">
    <property type="entry name" value="Winged helix-like DNA-binding domain superfamily/Winged helix DNA-binding domain"/>
    <property type="match status" value="1"/>
</dbReference>
<feature type="compositionally biased region" description="Low complexity" evidence="3">
    <location>
        <begin position="827"/>
        <end position="837"/>
    </location>
</feature>
<dbReference type="AlphaFoldDB" id="A0A561WBG2"/>
<dbReference type="GO" id="GO:0006355">
    <property type="term" value="P:regulation of DNA-templated transcription"/>
    <property type="evidence" value="ECO:0007669"/>
    <property type="project" value="InterPro"/>
</dbReference>
<name>A0A561WBG2_ACTTI</name>
<feature type="region of interest" description="Disordered" evidence="3">
    <location>
        <begin position="822"/>
        <end position="855"/>
    </location>
</feature>
<sequence length="905" mass="96115">MAAMDRLLAESATGHGRVAVVHAPPGGGKTQFLHSVLQRIGLSDALVLRATALRHERTAPFGVASQLFQTHRISRPDQDEFGSSLAAMAQAAGDRAAAAARTAAALHRIGGRLADLAQHRPLVIGIDGLHDVDEPSLRFLASILPRLRDTRALVVLTDDARRRPVDPALHAELLQQPNAYRIDLPLLTRTGIDRVLTDRLGAARAAELGPSFAALCGGNPMILQALIGNYHADRRPPWGYGRALVGCLSRGEPELRAVARALAVLGAHTSPQRLARLSGLSAETCAGALRTLDTAGLLDGGAFRHPSAADDVLDDMPADERSALRLRAAEQLSSEGAPAITVAHHLVVSANADSPWAGDVLVDAARHALAAHQPRAAADYLELAQRTPADERSQASLRAWLNRLRWQLQPPCTAHSLTRLVADAEAGHTTPGDLMDLLWTLAWHGDQETAEKLLAAARSRPDRRDDTGAAALASVPVWLAGLFATRPEGDAGHPAPATGPAHADDLPRAPWQTAAALTGALLRGDAAHVADHAEGVLTTAGPAYRSLWNGEEALLALLGLVYVDALERAAGWCGHLLAEAERLRTPLWQAAFTAVRAEVALREGSLPDAAAIAAEALDLLPRGSWGTMLGLPVSTLVLAKVRMGRYDEAGALLSEPMPEAVLRTRYGAHLLHARGQHRLVTGNPRAALGDFLRCGELLRRWSAHGIVPVPWRVAAAEASVQVGNHRQADRLLRDEAGRLPALGPRARGLSLRVLAAASPATDRPGLLEQAVAALKECGDQFEVARALAELSRAYQEVEDQGNARRAARMAWPLARASAAEPLSSEIAPAAGTATANAKRGGDGSKADRGRPQPLTARETHVAALAGRGYTNQEIAAQLLITPSTVEQHLTRVFRKLKVKGRQQLP</sequence>
<organism evidence="5 6">
    <name type="scientific">Actinoplanes teichomyceticus</name>
    <dbReference type="NCBI Taxonomy" id="1867"/>
    <lineage>
        <taxon>Bacteria</taxon>
        <taxon>Bacillati</taxon>
        <taxon>Actinomycetota</taxon>
        <taxon>Actinomycetes</taxon>
        <taxon>Micromonosporales</taxon>
        <taxon>Micromonosporaceae</taxon>
        <taxon>Actinoplanes</taxon>
    </lineage>
</organism>
<dbReference type="GO" id="GO:0003677">
    <property type="term" value="F:DNA binding"/>
    <property type="evidence" value="ECO:0007669"/>
    <property type="project" value="InterPro"/>
</dbReference>
<dbReference type="InterPro" id="IPR027417">
    <property type="entry name" value="P-loop_NTPase"/>
</dbReference>
<dbReference type="OrthoDB" id="3178131at2"/>
<keyword evidence="6" id="KW-1185">Reference proteome</keyword>
<proteinExistence type="predicted"/>
<dbReference type="PROSITE" id="PS00622">
    <property type="entry name" value="HTH_LUXR_1"/>
    <property type="match status" value="1"/>
</dbReference>
<dbReference type="SUPFAM" id="SSF52540">
    <property type="entry name" value="P-loop containing nucleoside triphosphate hydrolases"/>
    <property type="match status" value="1"/>
</dbReference>
<evidence type="ECO:0000256" key="2">
    <source>
        <dbReference type="ARBA" id="ARBA00022840"/>
    </source>
</evidence>
<feature type="domain" description="HTH luxR-type" evidence="4">
    <location>
        <begin position="847"/>
        <end position="905"/>
    </location>
</feature>
<dbReference type="Pfam" id="PF00196">
    <property type="entry name" value="GerE"/>
    <property type="match status" value="1"/>
</dbReference>
<gene>
    <name evidence="5" type="ORF">FHX34_103732</name>
</gene>
<dbReference type="InterPro" id="IPR041664">
    <property type="entry name" value="AAA_16"/>
</dbReference>
<evidence type="ECO:0000256" key="3">
    <source>
        <dbReference type="SAM" id="MobiDB-lite"/>
    </source>
</evidence>
<evidence type="ECO:0000256" key="1">
    <source>
        <dbReference type="ARBA" id="ARBA00022741"/>
    </source>
</evidence>
<evidence type="ECO:0000259" key="4">
    <source>
        <dbReference type="PROSITE" id="PS50043"/>
    </source>
</evidence>
<dbReference type="PROSITE" id="PS50043">
    <property type="entry name" value="HTH_LUXR_2"/>
    <property type="match status" value="1"/>
</dbReference>
<evidence type="ECO:0000313" key="5">
    <source>
        <dbReference type="EMBL" id="TWG21202.1"/>
    </source>
</evidence>
<dbReference type="GO" id="GO:0005524">
    <property type="term" value="F:ATP binding"/>
    <property type="evidence" value="ECO:0007669"/>
    <property type="project" value="UniProtKB-KW"/>
</dbReference>
<dbReference type="InterPro" id="IPR000792">
    <property type="entry name" value="Tscrpt_reg_LuxR_C"/>
</dbReference>
<dbReference type="Proteomes" id="UP000320239">
    <property type="component" value="Unassembled WGS sequence"/>
</dbReference>
<dbReference type="Pfam" id="PF13191">
    <property type="entry name" value="AAA_16"/>
    <property type="match status" value="1"/>
</dbReference>
<keyword evidence="1" id="KW-0547">Nucleotide-binding</keyword>
<evidence type="ECO:0000313" key="6">
    <source>
        <dbReference type="Proteomes" id="UP000320239"/>
    </source>
</evidence>
<reference evidence="5 6" key="1">
    <citation type="submission" date="2019-06" db="EMBL/GenBank/DDBJ databases">
        <title>Sequencing the genomes of 1000 actinobacteria strains.</title>
        <authorList>
            <person name="Klenk H.-P."/>
        </authorList>
    </citation>
    <scope>NUCLEOTIDE SEQUENCE [LARGE SCALE GENOMIC DNA]</scope>
    <source>
        <strain evidence="5 6">DSM 43866</strain>
    </source>
</reference>
<dbReference type="InterPro" id="IPR036388">
    <property type="entry name" value="WH-like_DNA-bd_sf"/>
</dbReference>
<dbReference type="PRINTS" id="PR00038">
    <property type="entry name" value="HTHLUXR"/>
</dbReference>
<dbReference type="CDD" id="cd06170">
    <property type="entry name" value="LuxR_C_like"/>
    <property type="match status" value="1"/>
</dbReference>
<comment type="caution">
    <text evidence="5">The sequence shown here is derived from an EMBL/GenBank/DDBJ whole genome shotgun (WGS) entry which is preliminary data.</text>
</comment>